<accession>A0A9N7THI5</accession>
<evidence type="ECO:0000313" key="3">
    <source>
        <dbReference type="Proteomes" id="UP001153269"/>
    </source>
</evidence>
<protein>
    <submittedName>
        <fullName evidence="2">Uncharacterized protein</fullName>
    </submittedName>
</protein>
<feature type="compositionally biased region" description="Low complexity" evidence="1">
    <location>
        <begin position="12"/>
        <end position="26"/>
    </location>
</feature>
<dbReference type="Proteomes" id="UP001153269">
    <property type="component" value="Unassembled WGS sequence"/>
</dbReference>
<evidence type="ECO:0000256" key="1">
    <source>
        <dbReference type="SAM" id="MobiDB-lite"/>
    </source>
</evidence>
<proteinExistence type="predicted"/>
<organism evidence="2 3">
    <name type="scientific">Pleuronectes platessa</name>
    <name type="common">European plaice</name>
    <dbReference type="NCBI Taxonomy" id="8262"/>
    <lineage>
        <taxon>Eukaryota</taxon>
        <taxon>Metazoa</taxon>
        <taxon>Chordata</taxon>
        <taxon>Craniata</taxon>
        <taxon>Vertebrata</taxon>
        <taxon>Euteleostomi</taxon>
        <taxon>Actinopterygii</taxon>
        <taxon>Neopterygii</taxon>
        <taxon>Teleostei</taxon>
        <taxon>Neoteleostei</taxon>
        <taxon>Acanthomorphata</taxon>
        <taxon>Carangaria</taxon>
        <taxon>Pleuronectiformes</taxon>
        <taxon>Pleuronectoidei</taxon>
        <taxon>Pleuronectidae</taxon>
        <taxon>Pleuronectes</taxon>
    </lineage>
</organism>
<dbReference type="AlphaFoldDB" id="A0A9N7THI5"/>
<name>A0A9N7THI5_PLEPL</name>
<evidence type="ECO:0000313" key="2">
    <source>
        <dbReference type="EMBL" id="CAB1413082.1"/>
    </source>
</evidence>
<gene>
    <name evidence="2" type="ORF">PLEPLA_LOCUS779</name>
</gene>
<comment type="caution">
    <text evidence="2">The sequence shown here is derived from an EMBL/GenBank/DDBJ whole genome shotgun (WGS) entry which is preliminary data.</text>
</comment>
<dbReference type="EMBL" id="CADEAL010000036">
    <property type="protein sequence ID" value="CAB1413082.1"/>
    <property type="molecule type" value="Genomic_DNA"/>
</dbReference>
<feature type="compositionally biased region" description="Basic and acidic residues" evidence="1">
    <location>
        <begin position="32"/>
        <end position="41"/>
    </location>
</feature>
<feature type="region of interest" description="Disordered" evidence="1">
    <location>
        <begin position="1"/>
        <end position="63"/>
    </location>
</feature>
<sequence length="104" mass="11045">MCLWSHAAEGRSLNSCSQSLPLLSSSAPCPRNEQRDEPYREENEDLQGAFSPSVSRRLSDYPAKRGRACSVVSGSSNAQAAAAMAAAATAREAGWPSDSKKRGT</sequence>
<reference evidence="2" key="1">
    <citation type="submission" date="2020-03" db="EMBL/GenBank/DDBJ databases">
        <authorList>
            <person name="Weist P."/>
        </authorList>
    </citation>
    <scope>NUCLEOTIDE SEQUENCE</scope>
</reference>
<keyword evidence="3" id="KW-1185">Reference proteome</keyword>